<sequence length="306" mass="34185">MFWHKMLPHEMEHPQQPYQLSPLPDVVVISPIDRTFNSTTGDNSSSTNNNITFVYSSPDIQLVNIPEGIDSSCYGLTVHELVNKSTDLCYGIQVNELLKHPTNQTQREQLLNQSLPDEFFDKNMTGHFDKKYLLQYLKKSHYQQLQELFGHVNYSLINENNNQMSTECSNSSSLYNDFINPGPTRFFMIHPCITVTRNVTLVHNPAAGLDGDTVFALQLDKPYSNLVTTANFNSKMTGGIWVELMCQSLNNATALVHKGDCSAGTSPQFPLPAVGDRVNVTGAYVIDIREGGHAEIHPAFAMSILS</sequence>
<gene>
    <name evidence="1" type="ORF">NARC_250008</name>
</gene>
<organism evidence="1 2">
    <name type="scientific">Candidatus Nitrosocosmicus arcticus</name>
    <dbReference type="NCBI Taxonomy" id="2035267"/>
    <lineage>
        <taxon>Archaea</taxon>
        <taxon>Nitrososphaerota</taxon>
        <taxon>Nitrososphaeria</taxon>
        <taxon>Nitrososphaerales</taxon>
        <taxon>Nitrososphaeraceae</taxon>
        <taxon>Candidatus Nitrosocosmicus</taxon>
    </lineage>
</organism>
<accession>A0A557SQV9</accession>
<dbReference type="Proteomes" id="UP000315289">
    <property type="component" value="Unassembled WGS sequence"/>
</dbReference>
<reference evidence="1 2" key="1">
    <citation type="journal article" date="2019" name="Front. Microbiol.">
        <title>Ammonia Oxidation by the Arctic Terrestrial Thaumarchaeote Candidatus Nitrosocosmicus arcticus Is Stimulated by Increasing Temperatures.</title>
        <authorList>
            <person name="Alves R.J.E."/>
            <person name="Kerou M."/>
            <person name="Zappe A."/>
            <person name="Bittner R."/>
            <person name="Abby S.S."/>
            <person name="Schmidt H.A."/>
            <person name="Pfeifer K."/>
            <person name="Schleper C."/>
        </authorList>
    </citation>
    <scope>NUCLEOTIDE SEQUENCE [LARGE SCALE GENOMIC DNA]</scope>
    <source>
        <strain evidence="1 2">Kfb</strain>
    </source>
</reference>
<comment type="caution">
    <text evidence="1">The sequence shown here is derived from an EMBL/GenBank/DDBJ whole genome shotgun (WGS) entry which is preliminary data.</text>
</comment>
<protein>
    <submittedName>
        <fullName evidence="1">Uncharacterized protein</fullName>
    </submittedName>
</protein>
<evidence type="ECO:0000313" key="2">
    <source>
        <dbReference type="Proteomes" id="UP000315289"/>
    </source>
</evidence>
<name>A0A557SQV9_9ARCH</name>
<evidence type="ECO:0000313" key="1">
    <source>
        <dbReference type="EMBL" id="TVP38989.1"/>
    </source>
</evidence>
<proteinExistence type="predicted"/>
<dbReference type="EMBL" id="VOAH01000025">
    <property type="protein sequence ID" value="TVP38989.1"/>
    <property type="molecule type" value="Genomic_DNA"/>
</dbReference>
<dbReference type="AlphaFoldDB" id="A0A557SQV9"/>
<keyword evidence="2" id="KW-1185">Reference proteome</keyword>